<dbReference type="OrthoDB" id="9813050at2"/>
<accession>A0A3L9ZRL5</accession>
<keyword evidence="2" id="KW-1185">Reference proteome</keyword>
<evidence type="ECO:0008006" key="3">
    <source>
        <dbReference type="Google" id="ProtNLM"/>
    </source>
</evidence>
<proteinExistence type="predicted"/>
<gene>
    <name evidence="1" type="ORF">BC961_2660</name>
</gene>
<organism evidence="1 2">
    <name type="scientific">Flavobacterium weaverense</name>
    <dbReference type="NCBI Taxonomy" id="271156"/>
    <lineage>
        <taxon>Bacteria</taxon>
        <taxon>Pseudomonadati</taxon>
        <taxon>Bacteroidota</taxon>
        <taxon>Flavobacteriia</taxon>
        <taxon>Flavobacteriales</taxon>
        <taxon>Flavobacteriaceae</taxon>
        <taxon>Flavobacterium</taxon>
    </lineage>
</organism>
<evidence type="ECO:0000313" key="2">
    <source>
        <dbReference type="Proteomes" id="UP000280368"/>
    </source>
</evidence>
<dbReference type="EMBL" id="REFH01000011">
    <property type="protein sequence ID" value="RMA73058.1"/>
    <property type="molecule type" value="Genomic_DNA"/>
</dbReference>
<dbReference type="Proteomes" id="UP000280368">
    <property type="component" value="Unassembled WGS sequence"/>
</dbReference>
<name>A0A3L9ZRL5_9FLAO</name>
<dbReference type="AlphaFoldDB" id="A0A3L9ZRL5"/>
<protein>
    <recommendedName>
        <fullName evidence="3">Abi-like protein</fullName>
    </recommendedName>
</protein>
<comment type="caution">
    <text evidence="1">The sequence shown here is derived from an EMBL/GenBank/DDBJ whole genome shotgun (WGS) entry which is preliminary data.</text>
</comment>
<sequence>MKKELRYKYFSRPRYNRYLAATANNNDRAKRLYNANIRLAQAFHPILSQFEVILRNSLCLKMATHFADPDWIINQKSGFMSHHSLNSSYYYLKTSIRKTENKLNRRAIPITNGKIISDQTFGFWIAFFLPHHYALVSGQPIHIFPYKPATEDRASIYSKLDDLRSFRNRVNHCEPICFQTHNIDCSEAIQIRTKLYNLVEWINPDLIPFLKSIDNTQSKIDQIMNI</sequence>
<dbReference type="RefSeq" id="WP_121926237.1">
    <property type="nucleotide sequence ID" value="NZ_CBCSGA010000013.1"/>
</dbReference>
<reference evidence="1 2" key="1">
    <citation type="submission" date="2018-10" db="EMBL/GenBank/DDBJ databases">
        <title>Genomic Encyclopedia of Archaeal and Bacterial Type Strains, Phase II (KMG-II): from individual species to whole genera.</title>
        <authorList>
            <person name="Goeker M."/>
        </authorList>
    </citation>
    <scope>NUCLEOTIDE SEQUENCE [LARGE SCALE GENOMIC DNA]</scope>
    <source>
        <strain evidence="1 2">DSM 19727</strain>
    </source>
</reference>
<evidence type="ECO:0000313" key="1">
    <source>
        <dbReference type="EMBL" id="RMA73058.1"/>
    </source>
</evidence>